<evidence type="ECO:0000256" key="2">
    <source>
        <dbReference type="ARBA" id="ARBA00022505"/>
    </source>
</evidence>
<dbReference type="NCBIfam" id="TIGR04555">
    <property type="entry name" value="sulfite_DH_soxC"/>
    <property type="match status" value="1"/>
</dbReference>
<dbReference type="PROSITE" id="PS51318">
    <property type="entry name" value="TAT"/>
    <property type="match status" value="1"/>
</dbReference>
<dbReference type="InterPro" id="IPR005066">
    <property type="entry name" value="MoCF_OxRdtse_dimer"/>
</dbReference>
<dbReference type="AlphaFoldDB" id="A0A2T3XWV0"/>
<dbReference type="Gene3D" id="2.60.40.650">
    <property type="match status" value="1"/>
</dbReference>
<dbReference type="GO" id="GO:0006790">
    <property type="term" value="P:sulfur compound metabolic process"/>
    <property type="evidence" value="ECO:0007669"/>
    <property type="project" value="TreeGrafter"/>
</dbReference>
<feature type="domain" description="Oxidoreductase molybdopterin-binding" evidence="6">
    <location>
        <begin position="133"/>
        <end position="295"/>
    </location>
</feature>
<evidence type="ECO:0000256" key="3">
    <source>
        <dbReference type="ARBA" id="ARBA00022723"/>
    </source>
</evidence>
<keyword evidence="4" id="KW-0560">Oxidoreductase</keyword>
<dbReference type="Pfam" id="PF00174">
    <property type="entry name" value="Oxidored_molyb"/>
    <property type="match status" value="1"/>
</dbReference>
<dbReference type="Gene3D" id="3.90.420.10">
    <property type="entry name" value="Oxidoreductase, molybdopterin-binding domain"/>
    <property type="match status" value="1"/>
</dbReference>
<comment type="cofactor">
    <cofactor evidence="1">
        <name>Mo-molybdopterin</name>
        <dbReference type="ChEBI" id="CHEBI:71302"/>
    </cofactor>
</comment>
<dbReference type="SUPFAM" id="SSF81296">
    <property type="entry name" value="E set domains"/>
    <property type="match status" value="1"/>
</dbReference>
<dbReference type="Pfam" id="PF03404">
    <property type="entry name" value="Mo-co_dimer"/>
    <property type="match status" value="1"/>
</dbReference>
<feature type="domain" description="Moybdenum cofactor oxidoreductase dimerisation" evidence="7">
    <location>
        <begin position="314"/>
        <end position="429"/>
    </location>
</feature>
<dbReference type="InterPro" id="IPR036374">
    <property type="entry name" value="OxRdtase_Mopterin-bd_sf"/>
</dbReference>
<keyword evidence="3" id="KW-0479">Metal-binding</keyword>
<evidence type="ECO:0000313" key="8">
    <source>
        <dbReference type="EMBL" id="PTB20972.1"/>
    </source>
</evidence>
<dbReference type="FunFam" id="2.60.40.650:FF:000004">
    <property type="entry name" value="Sulfite oxidase, putative"/>
    <property type="match status" value="1"/>
</dbReference>
<protein>
    <submittedName>
        <fullName evidence="8">Sulfite dehydrogenase</fullName>
    </submittedName>
</protein>
<name>A0A2T3XWV0_9BURK</name>
<dbReference type="GO" id="GO:0043546">
    <property type="term" value="F:molybdopterin cofactor binding"/>
    <property type="evidence" value="ECO:0007669"/>
    <property type="project" value="TreeGrafter"/>
</dbReference>
<feature type="compositionally biased region" description="Polar residues" evidence="5">
    <location>
        <begin position="7"/>
        <end position="18"/>
    </location>
</feature>
<organism evidence="8 9">
    <name type="scientific">Trinickia symbiotica</name>
    <dbReference type="NCBI Taxonomy" id="863227"/>
    <lineage>
        <taxon>Bacteria</taxon>
        <taxon>Pseudomonadati</taxon>
        <taxon>Pseudomonadota</taxon>
        <taxon>Betaproteobacteria</taxon>
        <taxon>Burkholderiales</taxon>
        <taxon>Burkholderiaceae</taxon>
        <taxon>Trinickia</taxon>
    </lineage>
</organism>
<feature type="region of interest" description="Disordered" evidence="5">
    <location>
        <begin position="55"/>
        <end position="74"/>
    </location>
</feature>
<dbReference type="Proteomes" id="UP000240638">
    <property type="component" value="Unassembled WGS sequence"/>
</dbReference>
<dbReference type="PRINTS" id="PR00407">
    <property type="entry name" value="EUMOPTERIN"/>
</dbReference>
<evidence type="ECO:0000313" key="9">
    <source>
        <dbReference type="Proteomes" id="UP000240638"/>
    </source>
</evidence>
<evidence type="ECO:0000256" key="4">
    <source>
        <dbReference type="ARBA" id="ARBA00023002"/>
    </source>
</evidence>
<evidence type="ECO:0000256" key="5">
    <source>
        <dbReference type="SAM" id="MobiDB-lite"/>
    </source>
</evidence>
<proteinExistence type="predicted"/>
<dbReference type="InterPro" id="IPR000572">
    <property type="entry name" value="OxRdtase_Mopterin-bd_dom"/>
</dbReference>
<evidence type="ECO:0000259" key="7">
    <source>
        <dbReference type="Pfam" id="PF03404"/>
    </source>
</evidence>
<dbReference type="SUPFAM" id="SSF56524">
    <property type="entry name" value="Oxidoreductase molybdopterin-binding domain"/>
    <property type="match status" value="1"/>
</dbReference>
<dbReference type="PANTHER" id="PTHR19372:SF7">
    <property type="entry name" value="SULFITE OXIDASE, MITOCHONDRIAL"/>
    <property type="match status" value="1"/>
</dbReference>
<dbReference type="GO" id="GO:0008482">
    <property type="term" value="F:sulfite oxidase activity"/>
    <property type="evidence" value="ECO:0007669"/>
    <property type="project" value="TreeGrafter"/>
</dbReference>
<accession>A0A2T3XWV0</accession>
<dbReference type="FunFam" id="3.90.420.10:FF:000006">
    <property type="entry name" value="Sulfur dehydrogenase subunit SoxC"/>
    <property type="match status" value="1"/>
</dbReference>
<reference evidence="8 9" key="1">
    <citation type="submission" date="2018-03" db="EMBL/GenBank/DDBJ databases">
        <title>Whole genome analyses suggest that Burkholderia sensu lato contains two further novel genera in the rhizoxinica-symbiotica group Mycetohabitans gen. nov., and Trinickia gen. nov.: implications for the evolution of diazotrophy and nodulation in the Burkholderiaceae.</title>
        <authorList>
            <person name="Estrada De Los Santos P."/>
            <person name="Palmer M."/>
            <person name="Chavez-Ramirez B."/>
            <person name="Steenkamp E.T."/>
            <person name="Hirsch A.M."/>
            <person name="Manyaka P."/>
            <person name="Maluk M."/>
            <person name="Lafos M."/>
            <person name="Crook M."/>
            <person name="Gross E."/>
            <person name="Simon M.F."/>
            <person name="Bueno Dos Reis Junior F."/>
            <person name="Poole P.S."/>
            <person name="Venter S.N."/>
            <person name="James E.K."/>
        </authorList>
    </citation>
    <scope>NUCLEOTIDE SEQUENCE [LARGE SCALE GENOMIC DNA]</scope>
    <source>
        <strain evidence="8 9">JPY-366</strain>
    </source>
</reference>
<gene>
    <name evidence="8" type="primary">soxC</name>
    <name evidence="8" type="ORF">C9I57_09595</name>
</gene>
<feature type="region of interest" description="Disordered" evidence="5">
    <location>
        <begin position="1"/>
        <end position="25"/>
    </location>
</feature>
<dbReference type="EMBL" id="PYUC01000004">
    <property type="protein sequence ID" value="PTB20972.1"/>
    <property type="molecule type" value="Genomic_DNA"/>
</dbReference>
<evidence type="ECO:0000259" key="6">
    <source>
        <dbReference type="Pfam" id="PF00174"/>
    </source>
</evidence>
<dbReference type="InterPro" id="IPR006311">
    <property type="entry name" value="TAT_signal"/>
</dbReference>
<comment type="caution">
    <text evidence="8">The sequence shown here is derived from an EMBL/GenBank/DDBJ whole genome shotgun (WGS) entry which is preliminary data.</text>
</comment>
<dbReference type="GO" id="GO:0020037">
    <property type="term" value="F:heme binding"/>
    <property type="evidence" value="ECO:0007669"/>
    <property type="project" value="TreeGrafter"/>
</dbReference>
<dbReference type="InterPro" id="IPR008335">
    <property type="entry name" value="Mopterin_OxRdtase_euk"/>
</dbReference>
<dbReference type="InterPro" id="IPR030835">
    <property type="entry name" value="Sulfite_DH_SoxC"/>
</dbReference>
<keyword evidence="2" id="KW-0500">Molybdenum</keyword>
<dbReference type="PANTHER" id="PTHR19372">
    <property type="entry name" value="SULFITE REDUCTASE"/>
    <property type="match status" value="1"/>
</dbReference>
<sequence>MKDDPSLSKSIDSQSESIPASPRRRRMIRELAGGVASGLAATLLPARGAWATGASEPIAPRSPDAPLAPAPWTLEPGAPLLSPPYGLPGPFEQDVIRRAARPPAMPGSGSSQTPLADLHGSITPNGLVYERHHAGVPRIDPDQHRLIVHGRVREPRIFTIDDLLRFPSESHVYFLECSGNTASEWQVASGLPVQFTHGLLSCCEWTGVRLSTLLDETGLDASAKWVLAEGADGAAMTRSLPLDRIAERALVVYAQNGERLRPENGYPLRLIVPGFEGNTNVKWLRRLKLIDAPEMTREETSKYTSLLPNGCARQFVFEMDAKSVITRPSAGHRLTARGYYAVSGLAWSGRGRIRAVEVSADGGATWLAARLVGPVHDRALTRFEADWRWDGGSAALQSRAIDETGYVQPTREALVAARGLNSYYHYNGIQTWRIDANGEVRNA</sequence>
<evidence type="ECO:0000256" key="1">
    <source>
        <dbReference type="ARBA" id="ARBA00001924"/>
    </source>
</evidence>
<dbReference type="InterPro" id="IPR014756">
    <property type="entry name" value="Ig_E-set"/>
</dbReference>
<dbReference type="GO" id="GO:0030151">
    <property type="term" value="F:molybdenum ion binding"/>
    <property type="evidence" value="ECO:0007669"/>
    <property type="project" value="InterPro"/>
</dbReference>